<gene>
    <name evidence="3" type="primary">leuA</name>
    <name evidence="3" type="ORF">PA6_010_00580</name>
</gene>
<dbReference type="InterPro" id="IPR036230">
    <property type="entry name" value="LeuA_allosteric_dom_sf"/>
</dbReference>
<organism evidence="3 4">
    <name type="scientific">Aquipseudomonas alcaligenes (strain ATCC 14909 / DSM 50342 / CCUG 1425 / JCM 20561 / NBRC 14159 / NCIMB 9945 / NCTC 10367 / 1577)</name>
    <name type="common">Pseudomonas alcaligenes</name>
    <dbReference type="NCBI Taxonomy" id="1215092"/>
    <lineage>
        <taxon>Bacteria</taxon>
        <taxon>Pseudomonadati</taxon>
        <taxon>Pseudomonadota</taxon>
        <taxon>Gammaproteobacteria</taxon>
        <taxon>Pseudomonadales</taxon>
        <taxon>Pseudomonadaceae</taxon>
        <taxon>Aquipseudomonas</taxon>
    </lineage>
</organism>
<dbReference type="AlphaFoldDB" id="U2Z3A3"/>
<keyword evidence="1" id="KW-0808">Transferase</keyword>
<dbReference type="InterPro" id="IPR013709">
    <property type="entry name" value="2-isopropylmalate_synth_dimer"/>
</dbReference>
<dbReference type="EMBL" id="BATI01000010">
    <property type="protein sequence ID" value="GAD62246.1"/>
    <property type="molecule type" value="Genomic_DNA"/>
</dbReference>
<feature type="domain" description="2-isopropylmalate synthase LeuA allosteric (dimerisation)" evidence="2">
    <location>
        <begin position="1"/>
        <end position="55"/>
    </location>
</feature>
<comment type="caution">
    <text evidence="3">The sequence shown here is derived from an EMBL/GenBank/DDBJ whole genome shotgun (WGS) entry which is preliminary data.</text>
</comment>
<proteinExistence type="predicted"/>
<dbReference type="PANTHER" id="PTHR46911:SF1">
    <property type="entry name" value="2-ISOPROPYLMALATE SYNTHASE"/>
    <property type="match status" value="1"/>
</dbReference>
<dbReference type="GO" id="GO:0009098">
    <property type="term" value="P:L-leucine biosynthetic process"/>
    <property type="evidence" value="ECO:0007669"/>
    <property type="project" value="InterPro"/>
</dbReference>
<evidence type="ECO:0000313" key="3">
    <source>
        <dbReference type="EMBL" id="GAD62246.1"/>
    </source>
</evidence>
<evidence type="ECO:0000259" key="2">
    <source>
        <dbReference type="Pfam" id="PF08502"/>
    </source>
</evidence>
<sequence length="63" mass="6737">MDYHEHAISAGTNAQAVAYIEVRLNGGRPLHGIGIDENLTTATFRALFSALNRALEQAEAQAA</sequence>
<dbReference type="SUPFAM" id="SSF110921">
    <property type="entry name" value="2-isopropylmalate synthase LeuA, allosteric (dimerisation) domain"/>
    <property type="match status" value="1"/>
</dbReference>
<dbReference type="PANTHER" id="PTHR46911">
    <property type="match status" value="1"/>
</dbReference>
<dbReference type="GO" id="GO:0003852">
    <property type="term" value="F:2-isopropylmalate synthase activity"/>
    <property type="evidence" value="ECO:0007669"/>
    <property type="project" value="InterPro"/>
</dbReference>
<evidence type="ECO:0000313" key="4">
    <source>
        <dbReference type="Proteomes" id="UP000016560"/>
    </source>
</evidence>
<dbReference type="Gene3D" id="3.30.160.270">
    <property type="match status" value="1"/>
</dbReference>
<reference evidence="3" key="1">
    <citation type="submission" date="2024-09" db="EMBL/GenBank/DDBJ databases">
        <title>Whole genome shotgun sequence of Pseudomonas alcaligenes NBRC 14159.</title>
        <authorList>
            <person name="Yoshida I."/>
            <person name="Hosoyama A."/>
            <person name="Tsuchikane K."/>
            <person name="Noguchi M."/>
            <person name="Hirakata S."/>
            <person name="Ando Y."/>
            <person name="Ohji S."/>
            <person name="Yamazoe A."/>
            <person name="Yamazaki S."/>
            <person name="Fujita N."/>
        </authorList>
    </citation>
    <scope>NUCLEOTIDE SEQUENCE</scope>
    <source>
        <strain evidence="3">NBRC 14159</strain>
    </source>
</reference>
<name>U2Z3A3_AQUA1</name>
<dbReference type="Proteomes" id="UP000016560">
    <property type="component" value="Unassembled WGS sequence"/>
</dbReference>
<keyword evidence="4" id="KW-1185">Reference proteome</keyword>
<dbReference type="eggNOG" id="COG0119">
    <property type="taxonomic scope" value="Bacteria"/>
</dbReference>
<dbReference type="Pfam" id="PF08502">
    <property type="entry name" value="LeuA_dimer"/>
    <property type="match status" value="1"/>
</dbReference>
<accession>U2Z3A3</accession>
<protein>
    <submittedName>
        <fullName evidence="3">3-isopropylmalate synthase</fullName>
    </submittedName>
</protein>
<evidence type="ECO:0000256" key="1">
    <source>
        <dbReference type="ARBA" id="ARBA00022679"/>
    </source>
</evidence>